<protein>
    <recommendedName>
        <fullName evidence="2">Putative Flp pilus-assembly TadG-like N-terminal domain-containing protein</fullName>
    </recommendedName>
</protein>
<comment type="caution">
    <text evidence="3">The sequence shown here is derived from an EMBL/GenBank/DDBJ whole genome shotgun (WGS) entry which is preliminary data.</text>
</comment>
<proteinExistence type="predicted"/>
<feature type="domain" description="Putative Flp pilus-assembly TadG-like N-terminal" evidence="2">
    <location>
        <begin position="39"/>
        <end position="77"/>
    </location>
</feature>
<dbReference type="EMBL" id="WQLV01000005">
    <property type="protein sequence ID" value="MVO16228.1"/>
    <property type="molecule type" value="Genomic_DNA"/>
</dbReference>
<keyword evidence="4" id="KW-1185">Reference proteome</keyword>
<sequence>MLTRLRETTALSTNMTRPCWVALRRYAREEDGVLIKPTIATFLSMLAVGGIGVDLMRMERDRTQLQYTLDRAVLAAADLDQTQTPAAVVLDYLTKSGMADYYQTPTSEIGLGYRRVSSTIETDFITQFLNFTGVSTMPLNAVATAEESIDGLEISLVLDVSGSMNSNSRLSRLKVAAKDFIDTMVANTTDGKMSISIIPYATQVSAPDELFNQYNVTDEHNYSRCINFESSDYNTTVLSNTAELERTMHFSPWASYDYRTRYTTPRLVDKPVCDPRESREMLLFEKSAATLKAFIGNLSAWGNTSIDIGMKWGTTLLDPSAQPAISALTSGPDAIIPVDFAARPSSYTDGDTIKIVVLMTDGQNTSQYYIEDDHRRGDSNIFYTHNSDRDRRRYSTYVPAYNQYYWDRRADYSYGQWEDHPFGEGASLCTSSSCYSRVDEPGDPVRLSYADLWAYTSLKYNYNYIYGDWMGSSSARSEWYYGVYDSYGTSTKNARTKSICDAAKGAGIIVYTIGFEAPSGGQAVLQDCASSDAHYFDVDGLEISEAFASIATSIRQLRLTQ</sequence>
<keyword evidence="1" id="KW-0472">Membrane</keyword>
<dbReference type="InterPro" id="IPR028087">
    <property type="entry name" value="Tad_N"/>
</dbReference>
<evidence type="ECO:0000259" key="2">
    <source>
        <dbReference type="Pfam" id="PF13400"/>
    </source>
</evidence>
<dbReference type="Pfam" id="PF13400">
    <property type="entry name" value="Tad"/>
    <property type="match status" value="1"/>
</dbReference>
<organism evidence="3 4">
    <name type="scientific">Parasedimentitalea huanghaiensis</name>
    <dbReference type="NCBI Taxonomy" id="2682100"/>
    <lineage>
        <taxon>Bacteria</taxon>
        <taxon>Pseudomonadati</taxon>
        <taxon>Pseudomonadota</taxon>
        <taxon>Alphaproteobacteria</taxon>
        <taxon>Rhodobacterales</taxon>
        <taxon>Paracoccaceae</taxon>
        <taxon>Parasedimentitalea</taxon>
    </lineage>
</organism>
<reference evidence="3 4" key="1">
    <citation type="submission" date="2019-12" db="EMBL/GenBank/DDBJ databases">
        <authorList>
            <person name="Zhang Y.-J."/>
        </authorList>
    </citation>
    <scope>NUCLEOTIDE SEQUENCE [LARGE SCALE GENOMIC DNA]</scope>
    <source>
        <strain evidence="3 4">CY05</strain>
    </source>
</reference>
<dbReference type="SUPFAM" id="SSF53300">
    <property type="entry name" value="vWA-like"/>
    <property type="match status" value="1"/>
</dbReference>
<gene>
    <name evidence="3" type="ORF">GO984_10445</name>
</gene>
<dbReference type="Gene3D" id="3.40.50.410">
    <property type="entry name" value="von Willebrand factor, type A domain"/>
    <property type="match status" value="1"/>
</dbReference>
<evidence type="ECO:0000313" key="3">
    <source>
        <dbReference type="EMBL" id="MVO16228.1"/>
    </source>
</evidence>
<keyword evidence="1" id="KW-1133">Transmembrane helix</keyword>
<evidence type="ECO:0000313" key="4">
    <source>
        <dbReference type="Proteomes" id="UP000478892"/>
    </source>
</evidence>
<evidence type="ECO:0000256" key="1">
    <source>
        <dbReference type="SAM" id="Phobius"/>
    </source>
</evidence>
<accession>A0A6L6WG27</accession>
<dbReference type="Proteomes" id="UP000478892">
    <property type="component" value="Unassembled WGS sequence"/>
</dbReference>
<feature type="transmembrane region" description="Helical" evidence="1">
    <location>
        <begin position="34"/>
        <end position="56"/>
    </location>
</feature>
<dbReference type="AlphaFoldDB" id="A0A6L6WG27"/>
<dbReference type="InterPro" id="IPR036465">
    <property type="entry name" value="vWFA_dom_sf"/>
</dbReference>
<name>A0A6L6WG27_9RHOB</name>
<keyword evidence="1" id="KW-0812">Transmembrane</keyword>